<dbReference type="GO" id="GO:0046872">
    <property type="term" value="F:metal ion binding"/>
    <property type="evidence" value="ECO:0007669"/>
    <property type="project" value="UniProtKB-KW"/>
</dbReference>
<evidence type="ECO:0000259" key="6">
    <source>
        <dbReference type="PROSITE" id="PS51296"/>
    </source>
</evidence>
<evidence type="ECO:0000256" key="2">
    <source>
        <dbReference type="ARBA" id="ARBA00022723"/>
    </source>
</evidence>
<keyword evidence="1" id="KW-0001">2Fe-2S</keyword>
<evidence type="ECO:0000256" key="5">
    <source>
        <dbReference type="SAM" id="Phobius"/>
    </source>
</evidence>
<keyword evidence="5" id="KW-0812">Transmembrane</keyword>
<feature type="domain" description="Rieske" evidence="6">
    <location>
        <begin position="88"/>
        <end position="205"/>
    </location>
</feature>
<protein>
    <submittedName>
        <fullName evidence="7">Rieske 2Fe-2S domain-containing protein</fullName>
    </submittedName>
</protein>
<organism evidence="7 8">
    <name type="scientific">Candidatus Segetimicrobium genomatis</name>
    <dbReference type="NCBI Taxonomy" id="2569760"/>
    <lineage>
        <taxon>Bacteria</taxon>
        <taxon>Bacillati</taxon>
        <taxon>Candidatus Sysuimicrobiota</taxon>
        <taxon>Candidatus Sysuimicrobiia</taxon>
        <taxon>Candidatus Sysuimicrobiales</taxon>
        <taxon>Candidatus Segetimicrobiaceae</taxon>
        <taxon>Candidatus Segetimicrobium</taxon>
    </lineage>
</organism>
<keyword evidence="4" id="KW-0411">Iron-sulfur</keyword>
<keyword evidence="5" id="KW-1133">Transmembrane helix</keyword>
<accession>A0A537J457</accession>
<dbReference type="PROSITE" id="PS51296">
    <property type="entry name" value="RIESKE"/>
    <property type="match status" value="1"/>
</dbReference>
<evidence type="ECO:0000256" key="3">
    <source>
        <dbReference type="ARBA" id="ARBA00023004"/>
    </source>
</evidence>
<gene>
    <name evidence="7" type="ORF">E6H03_12310</name>
</gene>
<evidence type="ECO:0000256" key="1">
    <source>
        <dbReference type="ARBA" id="ARBA00022714"/>
    </source>
</evidence>
<dbReference type="InterPro" id="IPR036922">
    <property type="entry name" value="Rieske_2Fe-2S_sf"/>
</dbReference>
<evidence type="ECO:0000313" key="8">
    <source>
        <dbReference type="Proteomes" id="UP000318093"/>
    </source>
</evidence>
<keyword evidence="3" id="KW-0408">Iron</keyword>
<keyword evidence="5" id="KW-0472">Membrane</keyword>
<reference evidence="7 8" key="1">
    <citation type="journal article" date="2019" name="Nat. Microbiol.">
        <title>Mediterranean grassland soil C-N compound turnover is dependent on rainfall and depth, and is mediated by genomically divergent microorganisms.</title>
        <authorList>
            <person name="Diamond S."/>
            <person name="Andeer P.F."/>
            <person name="Li Z."/>
            <person name="Crits-Christoph A."/>
            <person name="Burstein D."/>
            <person name="Anantharaman K."/>
            <person name="Lane K.R."/>
            <person name="Thomas B.C."/>
            <person name="Pan C."/>
            <person name="Northen T.R."/>
            <person name="Banfield J.F."/>
        </authorList>
    </citation>
    <scope>NUCLEOTIDE SEQUENCE [LARGE SCALE GENOMIC DNA]</scope>
    <source>
        <strain evidence="7">NP_6</strain>
    </source>
</reference>
<comment type="caution">
    <text evidence="7">The sequence shown here is derived from an EMBL/GenBank/DDBJ whole genome shotgun (WGS) entry which is preliminary data.</text>
</comment>
<dbReference type="InterPro" id="IPR017941">
    <property type="entry name" value="Rieske_2Fe-2S"/>
</dbReference>
<dbReference type="GO" id="GO:0051537">
    <property type="term" value="F:2 iron, 2 sulfur cluster binding"/>
    <property type="evidence" value="ECO:0007669"/>
    <property type="project" value="UniProtKB-KW"/>
</dbReference>
<dbReference type="Proteomes" id="UP000318093">
    <property type="component" value="Unassembled WGS sequence"/>
</dbReference>
<feature type="transmembrane region" description="Helical" evidence="5">
    <location>
        <begin position="12"/>
        <end position="32"/>
    </location>
</feature>
<dbReference type="GO" id="GO:0004497">
    <property type="term" value="F:monooxygenase activity"/>
    <property type="evidence" value="ECO:0007669"/>
    <property type="project" value="UniProtKB-ARBA"/>
</dbReference>
<dbReference type="AlphaFoldDB" id="A0A537J457"/>
<dbReference type="Gene3D" id="2.102.10.10">
    <property type="entry name" value="Rieske [2Fe-2S] iron-sulphur domain"/>
    <property type="match status" value="1"/>
</dbReference>
<keyword evidence="2" id="KW-0479">Metal-binding</keyword>
<proteinExistence type="predicted"/>
<evidence type="ECO:0000313" key="7">
    <source>
        <dbReference type="EMBL" id="TMI78303.1"/>
    </source>
</evidence>
<dbReference type="GO" id="GO:0016705">
    <property type="term" value="F:oxidoreductase activity, acting on paired donors, with incorporation or reduction of molecular oxygen"/>
    <property type="evidence" value="ECO:0007669"/>
    <property type="project" value="UniProtKB-ARBA"/>
</dbReference>
<evidence type="ECO:0000256" key="4">
    <source>
        <dbReference type="ARBA" id="ARBA00023014"/>
    </source>
</evidence>
<sequence>MRFDRRGVLKTLTALPVIGGLLAILSPLLRYLKPNDGPYQLPLTDQDRPQGGPQVVGKTTSLQKPWDFFYFTYVQQYAQYDATGFKKANIAGVAVRLPKKVKFALPPELGGFVGYPGETDIVLFQRICPHLGCIFNFIPDWHEVTAGYGGYVPPDWERHSLMACPCHLSIYDPAFPDKPGNVISGPAPRGARYFRYEIRGEDIVVTGAEEGGIA</sequence>
<dbReference type="EMBL" id="VBAN01000430">
    <property type="protein sequence ID" value="TMI78303.1"/>
    <property type="molecule type" value="Genomic_DNA"/>
</dbReference>
<name>A0A537J457_9BACT</name>
<dbReference type="SUPFAM" id="SSF50022">
    <property type="entry name" value="ISP domain"/>
    <property type="match status" value="1"/>
</dbReference>